<reference evidence="1" key="1">
    <citation type="journal article" date="2021" name="Front. Microbiol.">
        <title>Comprehensive Comparative Genomics and Phenotyping of Methylobacterium Species.</title>
        <authorList>
            <person name="Alessa O."/>
            <person name="Ogura Y."/>
            <person name="Fujitani Y."/>
            <person name="Takami H."/>
            <person name="Hayashi T."/>
            <person name="Sahin N."/>
            <person name="Tani A."/>
        </authorList>
    </citation>
    <scope>NUCLEOTIDE SEQUENCE</scope>
    <source>
        <strain evidence="1">DSM 17168</strain>
    </source>
</reference>
<accession>A0ABQ4SA54</accession>
<organism evidence="1 2">
    <name type="scientific">Methylobacterium isbiliense</name>
    <dbReference type="NCBI Taxonomy" id="315478"/>
    <lineage>
        <taxon>Bacteria</taxon>
        <taxon>Pseudomonadati</taxon>
        <taxon>Pseudomonadota</taxon>
        <taxon>Alphaproteobacteria</taxon>
        <taxon>Hyphomicrobiales</taxon>
        <taxon>Methylobacteriaceae</taxon>
        <taxon>Methylobacterium</taxon>
    </lineage>
</organism>
<dbReference type="EMBL" id="BPQQ01000012">
    <property type="protein sequence ID" value="GJD99262.1"/>
    <property type="molecule type" value="Genomic_DNA"/>
</dbReference>
<evidence type="ECO:0000313" key="2">
    <source>
        <dbReference type="Proteomes" id="UP001055153"/>
    </source>
</evidence>
<comment type="caution">
    <text evidence="1">The sequence shown here is derived from an EMBL/GenBank/DDBJ whole genome shotgun (WGS) entry which is preliminary data.</text>
</comment>
<protein>
    <submittedName>
        <fullName evidence="1">IS1182 family transposase ISMtsp10</fullName>
    </submittedName>
</protein>
<evidence type="ECO:0000313" key="1">
    <source>
        <dbReference type="EMBL" id="GJD99262.1"/>
    </source>
</evidence>
<sequence length="75" mass="8260">MQTAVDGFTLLALATADGAPPVVRDAAALETLRRVWVQNFLVQHGPEGARVEWRRNDQVPPSGRYIGSPYDVEAR</sequence>
<keyword evidence="2" id="KW-1185">Reference proteome</keyword>
<reference evidence="1" key="2">
    <citation type="submission" date="2021-08" db="EMBL/GenBank/DDBJ databases">
        <authorList>
            <person name="Tani A."/>
            <person name="Ola A."/>
            <person name="Ogura Y."/>
            <person name="Katsura K."/>
            <person name="Hayashi T."/>
        </authorList>
    </citation>
    <scope>NUCLEOTIDE SEQUENCE</scope>
    <source>
        <strain evidence="1">DSM 17168</strain>
    </source>
</reference>
<gene>
    <name evidence="1" type="ORF">GMJLKIPL_1178</name>
</gene>
<dbReference type="Proteomes" id="UP001055153">
    <property type="component" value="Unassembled WGS sequence"/>
</dbReference>
<proteinExistence type="predicted"/>
<name>A0ABQ4SA54_9HYPH</name>